<reference evidence="2 3" key="1">
    <citation type="submission" date="2014-04" db="EMBL/GenBank/DDBJ databases">
        <title>Evolutionary Origins and Diversification of the Mycorrhizal Mutualists.</title>
        <authorList>
            <consortium name="DOE Joint Genome Institute"/>
            <consortium name="Mycorrhizal Genomics Consortium"/>
            <person name="Kohler A."/>
            <person name="Kuo A."/>
            <person name="Nagy L.G."/>
            <person name="Floudas D."/>
            <person name="Copeland A."/>
            <person name="Barry K.W."/>
            <person name="Cichocki N."/>
            <person name="Veneault-Fourrey C."/>
            <person name="LaButti K."/>
            <person name="Lindquist E.A."/>
            <person name="Lipzen A."/>
            <person name="Lundell T."/>
            <person name="Morin E."/>
            <person name="Murat C."/>
            <person name="Riley R."/>
            <person name="Ohm R."/>
            <person name="Sun H."/>
            <person name="Tunlid A."/>
            <person name="Henrissat B."/>
            <person name="Grigoriev I.V."/>
            <person name="Hibbett D.S."/>
            <person name="Martin F."/>
        </authorList>
    </citation>
    <scope>NUCLEOTIDE SEQUENCE [LARGE SCALE GENOMIC DNA]</scope>
    <source>
        <strain evidence="2 3">FD-317 M1</strain>
    </source>
</reference>
<dbReference type="Proteomes" id="UP000053593">
    <property type="component" value="Unassembled WGS sequence"/>
</dbReference>
<dbReference type="HOGENOM" id="CLU_035255_1_0_1"/>
<name>A0A0D0CXS7_9AGAR</name>
<dbReference type="AlphaFoldDB" id="A0A0D0CXS7"/>
<evidence type="ECO:0000313" key="2">
    <source>
        <dbReference type="EMBL" id="KIK61053.1"/>
    </source>
</evidence>
<evidence type="ECO:0000313" key="3">
    <source>
        <dbReference type="Proteomes" id="UP000053593"/>
    </source>
</evidence>
<feature type="region of interest" description="Disordered" evidence="1">
    <location>
        <begin position="1"/>
        <end position="62"/>
    </location>
</feature>
<feature type="region of interest" description="Disordered" evidence="1">
    <location>
        <begin position="348"/>
        <end position="374"/>
    </location>
</feature>
<dbReference type="OrthoDB" id="3026831at2759"/>
<sequence length="564" mass="64020">MIQNNSRDFSVSGGDQHVITTRSRNADKLGSPTEDEDFPFNDSPIRPRNDGPNPNSISGPSLFAHSRNVKIYGGNFITGDNGHHKRADAFDNIPEVRSHLVKRSVDLTNWNNAKIPRFQLRLLDTVSTRNEWTFSVGEASDRDSNGRKLGKTEVIIQTFEGPRAKEHWQMTVRSAQRLVNPHLLHIIGISPRSVHVDDDPHYILFDGGYRRNTRRLIASGLRQGERETALVGSQIVYGIASGLDYLSKMISNLSLVESFDVFSDDLGKTVLAFTPHNEQMERWRQNNEFHYTPWQEQRDLGDVNPELRKDDTAICNSLISKLFNDANHIIYREKLDRSSIDDLEISYSNEVGGTGRDTSVNERADPEESSTVEPLEDFGHRREITWMPLGSTLPLSDISKTYADILQAIPPPTREARQSSMDFPRRLGQRRSAVVHECKRYRREEITFTPDAFQNAILVFEKPSLNEICSICGQAVVILSSPIQALPSFRDFVTDEKRRLIEKRQALVKSEMDKRMADLVKFSQSFKLNKPIPDDLVPLLTKMRSNGKFAKGHAETSPRSSHVI</sequence>
<organism evidence="2 3">
    <name type="scientific">Collybiopsis luxurians FD-317 M1</name>
    <dbReference type="NCBI Taxonomy" id="944289"/>
    <lineage>
        <taxon>Eukaryota</taxon>
        <taxon>Fungi</taxon>
        <taxon>Dikarya</taxon>
        <taxon>Basidiomycota</taxon>
        <taxon>Agaricomycotina</taxon>
        <taxon>Agaricomycetes</taxon>
        <taxon>Agaricomycetidae</taxon>
        <taxon>Agaricales</taxon>
        <taxon>Marasmiineae</taxon>
        <taxon>Omphalotaceae</taxon>
        <taxon>Collybiopsis</taxon>
        <taxon>Collybiopsis luxurians</taxon>
    </lineage>
</organism>
<proteinExistence type="predicted"/>
<protein>
    <submittedName>
        <fullName evidence="2">Uncharacterized protein</fullName>
    </submittedName>
</protein>
<gene>
    <name evidence="2" type="ORF">GYMLUDRAFT_243735</name>
</gene>
<keyword evidence="3" id="KW-1185">Reference proteome</keyword>
<evidence type="ECO:0000256" key="1">
    <source>
        <dbReference type="SAM" id="MobiDB-lite"/>
    </source>
</evidence>
<accession>A0A0D0CXS7</accession>
<dbReference type="EMBL" id="KN834772">
    <property type="protein sequence ID" value="KIK61053.1"/>
    <property type="molecule type" value="Genomic_DNA"/>
</dbReference>